<proteinExistence type="predicted"/>
<dbReference type="OrthoDB" id="309640at2759"/>
<keyword evidence="3" id="KW-1185">Reference proteome</keyword>
<evidence type="ECO:0000259" key="1">
    <source>
        <dbReference type="Pfam" id="PF14588"/>
    </source>
</evidence>
<feature type="domain" description="Endoribonuclease L-PSP/chorismate mutase-like" evidence="1">
    <location>
        <begin position="7"/>
        <end position="147"/>
    </location>
</feature>
<accession>A0A836L9S9</accession>
<organism evidence="2 3">
    <name type="scientific">Porcisia hertigi</name>
    <dbReference type="NCBI Taxonomy" id="2761500"/>
    <lineage>
        <taxon>Eukaryota</taxon>
        <taxon>Discoba</taxon>
        <taxon>Euglenozoa</taxon>
        <taxon>Kinetoplastea</taxon>
        <taxon>Metakinetoplastina</taxon>
        <taxon>Trypanosomatida</taxon>
        <taxon>Trypanosomatidae</taxon>
        <taxon>Leishmaniinae</taxon>
        <taxon>Porcisia</taxon>
    </lineage>
</organism>
<gene>
    <name evidence="2" type="ORF">JKF63_04781</name>
</gene>
<dbReference type="AlphaFoldDB" id="A0A836L9S9"/>
<sequence>MPGTVEANLKKLGITLPAPAAPAASYVPFTVVGNMVYISGQLPKNDNGEMIVGTLGAPLTVEEGKNAAVRCGIHLIAQMKAAADGNLDRVKKIVMVRCYVNSANNFHEHPFVANGCSELLVSVFGEKVGRHARCAFGAAQLPFNAAVEIEAQIELESEAQCSL</sequence>
<evidence type="ECO:0000313" key="2">
    <source>
        <dbReference type="EMBL" id="KAG5504336.1"/>
    </source>
</evidence>
<dbReference type="PANTHER" id="PTHR43760">
    <property type="entry name" value="ENDORIBONUCLEASE-RELATED"/>
    <property type="match status" value="1"/>
</dbReference>
<protein>
    <recommendedName>
        <fullName evidence="1">Endoribonuclease L-PSP/chorismate mutase-like domain-containing protein</fullName>
    </recommendedName>
</protein>
<dbReference type="SUPFAM" id="SSF55298">
    <property type="entry name" value="YjgF-like"/>
    <property type="match status" value="1"/>
</dbReference>
<dbReference type="InterPro" id="IPR035959">
    <property type="entry name" value="RutC-like_sf"/>
</dbReference>
<dbReference type="Proteomes" id="UP000674318">
    <property type="component" value="Unassembled WGS sequence"/>
</dbReference>
<evidence type="ECO:0000313" key="3">
    <source>
        <dbReference type="Proteomes" id="UP000674318"/>
    </source>
</evidence>
<dbReference type="RefSeq" id="XP_067756959.1">
    <property type="nucleotide sequence ID" value="XM_067900759.1"/>
</dbReference>
<dbReference type="InterPro" id="IPR013813">
    <property type="entry name" value="Endoribo_LPSP/chorism_mut-like"/>
</dbReference>
<dbReference type="KEGG" id="phet:94290836"/>
<dbReference type="GeneID" id="94290836"/>
<dbReference type="Pfam" id="PF14588">
    <property type="entry name" value="YjgF_endoribonc"/>
    <property type="match status" value="1"/>
</dbReference>
<dbReference type="CDD" id="cd02199">
    <property type="entry name" value="YjgF_YER057c_UK114_like_1"/>
    <property type="match status" value="1"/>
</dbReference>
<comment type="caution">
    <text evidence="2">The sequence shown here is derived from an EMBL/GenBank/DDBJ whole genome shotgun (WGS) entry which is preliminary data.</text>
</comment>
<dbReference type="Gene3D" id="3.30.1330.40">
    <property type="entry name" value="RutC-like"/>
    <property type="match status" value="1"/>
</dbReference>
<dbReference type="EMBL" id="JAFJZO010000023">
    <property type="protein sequence ID" value="KAG5504336.1"/>
    <property type="molecule type" value="Genomic_DNA"/>
</dbReference>
<reference evidence="2 3" key="1">
    <citation type="submission" date="2021-02" db="EMBL/GenBank/DDBJ databases">
        <title>Porcisia hertigi Genome sequencing and assembly.</title>
        <authorList>
            <person name="Almutairi H."/>
            <person name="Gatherer D."/>
        </authorList>
    </citation>
    <scope>NUCLEOTIDE SEQUENCE [LARGE SCALE GENOMIC DNA]</scope>
    <source>
        <strain evidence="2 3">C119</strain>
    </source>
</reference>
<name>A0A836L9S9_9TRYP</name>
<dbReference type="PANTHER" id="PTHR43760:SF1">
    <property type="entry name" value="ENDORIBONUCLEASE L-PSP_CHORISMATE MUTASE-LIKE DOMAIN-CONTAINING PROTEIN"/>
    <property type="match status" value="1"/>
</dbReference>